<evidence type="ECO:0000313" key="16">
    <source>
        <dbReference type="EMBL" id="USQ79906.1"/>
    </source>
</evidence>
<dbReference type="PROSITE" id="PS50283">
    <property type="entry name" value="NA_SOLUT_SYMP_3"/>
    <property type="match status" value="1"/>
</dbReference>
<gene>
    <name evidence="16" type="ORF">NF556_20355</name>
</gene>
<protein>
    <submittedName>
        <fullName evidence="16">Uncharacterized protein</fullName>
    </submittedName>
</protein>
<dbReference type="InterPro" id="IPR001734">
    <property type="entry name" value="Na/solute_symporter"/>
</dbReference>
<feature type="transmembrane region" description="Helical" evidence="15">
    <location>
        <begin position="463"/>
        <end position="484"/>
    </location>
</feature>
<evidence type="ECO:0000256" key="12">
    <source>
        <dbReference type="ARBA" id="ARBA00033708"/>
    </source>
</evidence>
<evidence type="ECO:0000256" key="8">
    <source>
        <dbReference type="ARBA" id="ARBA00023053"/>
    </source>
</evidence>
<dbReference type="Gene3D" id="1.20.1730.10">
    <property type="entry name" value="Sodium/glucose cotransporter"/>
    <property type="match status" value="1"/>
</dbReference>
<feature type="transmembrane region" description="Helical" evidence="15">
    <location>
        <begin position="185"/>
        <end position="206"/>
    </location>
</feature>
<evidence type="ECO:0000256" key="14">
    <source>
        <dbReference type="SAM" id="MobiDB-lite"/>
    </source>
</evidence>
<organism evidence="16 17">
    <name type="scientific">Ornithinimicrobium faecis</name>
    <dbReference type="NCBI Taxonomy" id="2934158"/>
    <lineage>
        <taxon>Bacteria</taxon>
        <taxon>Bacillati</taxon>
        <taxon>Actinomycetota</taxon>
        <taxon>Actinomycetes</taxon>
        <taxon>Micrococcales</taxon>
        <taxon>Ornithinimicrobiaceae</taxon>
        <taxon>Ornithinimicrobium</taxon>
    </lineage>
</organism>
<name>A0ABY4YT15_9MICO</name>
<evidence type="ECO:0000256" key="11">
    <source>
        <dbReference type="ARBA" id="ARBA00023201"/>
    </source>
</evidence>
<feature type="compositionally biased region" description="Low complexity" evidence="14">
    <location>
        <begin position="501"/>
        <end position="519"/>
    </location>
</feature>
<dbReference type="EMBL" id="CP099489">
    <property type="protein sequence ID" value="USQ79906.1"/>
    <property type="molecule type" value="Genomic_DNA"/>
</dbReference>
<evidence type="ECO:0000256" key="2">
    <source>
        <dbReference type="ARBA" id="ARBA00006434"/>
    </source>
</evidence>
<feature type="region of interest" description="Disordered" evidence="14">
    <location>
        <begin position="493"/>
        <end position="519"/>
    </location>
</feature>
<keyword evidence="9" id="KW-0406">Ion transport</keyword>
<comment type="subcellular location">
    <subcellularLocation>
        <location evidence="1">Cell membrane</location>
        <topology evidence="1">Multi-pass membrane protein</topology>
    </subcellularLocation>
</comment>
<feature type="transmembrane region" description="Helical" evidence="15">
    <location>
        <begin position="46"/>
        <end position="70"/>
    </location>
</feature>
<dbReference type="Proteomes" id="UP001056455">
    <property type="component" value="Chromosome"/>
</dbReference>
<accession>A0ABY4YT15</accession>
<keyword evidence="11" id="KW-0739">Sodium transport</keyword>
<keyword evidence="6" id="KW-0769">Symport</keyword>
<keyword evidence="8" id="KW-0915">Sodium</keyword>
<evidence type="ECO:0000256" key="13">
    <source>
        <dbReference type="RuleBase" id="RU362091"/>
    </source>
</evidence>
<evidence type="ECO:0000256" key="10">
    <source>
        <dbReference type="ARBA" id="ARBA00023136"/>
    </source>
</evidence>
<keyword evidence="7 15" id="KW-1133">Transmembrane helix</keyword>
<evidence type="ECO:0000256" key="4">
    <source>
        <dbReference type="ARBA" id="ARBA00022475"/>
    </source>
</evidence>
<keyword evidence="5 15" id="KW-0812">Transmembrane</keyword>
<feature type="transmembrane region" description="Helical" evidence="15">
    <location>
        <begin position="6"/>
        <end position="25"/>
    </location>
</feature>
<feature type="transmembrane region" description="Helical" evidence="15">
    <location>
        <begin position="405"/>
        <end position="431"/>
    </location>
</feature>
<evidence type="ECO:0000256" key="9">
    <source>
        <dbReference type="ARBA" id="ARBA00023065"/>
    </source>
</evidence>
<keyword evidence="10 15" id="KW-0472">Membrane</keyword>
<feature type="transmembrane region" description="Helical" evidence="15">
    <location>
        <begin position="382"/>
        <end position="399"/>
    </location>
</feature>
<evidence type="ECO:0000256" key="15">
    <source>
        <dbReference type="SAM" id="Phobius"/>
    </source>
</evidence>
<dbReference type="InterPro" id="IPR050277">
    <property type="entry name" value="Sodium:Solute_Symporter"/>
</dbReference>
<reference evidence="16" key="1">
    <citation type="submission" date="2022-06" db="EMBL/GenBank/DDBJ databases">
        <title>Ornithinimicrobium HY1793.</title>
        <authorList>
            <person name="Huang Y."/>
        </authorList>
    </citation>
    <scope>NUCLEOTIDE SEQUENCE</scope>
    <source>
        <strain evidence="16">HY1793</strain>
    </source>
</reference>
<dbReference type="Pfam" id="PF00474">
    <property type="entry name" value="SSF"/>
    <property type="match status" value="1"/>
</dbReference>
<dbReference type="RefSeq" id="WP_252593033.1">
    <property type="nucleotide sequence ID" value="NZ_CP099489.1"/>
</dbReference>
<feature type="transmembrane region" description="Helical" evidence="15">
    <location>
        <begin position="126"/>
        <end position="149"/>
    </location>
</feature>
<feature type="transmembrane region" description="Helical" evidence="15">
    <location>
        <begin position="76"/>
        <end position="95"/>
    </location>
</feature>
<feature type="transmembrane region" description="Helical" evidence="15">
    <location>
        <begin position="312"/>
        <end position="336"/>
    </location>
</feature>
<feature type="transmembrane region" description="Helical" evidence="15">
    <location>
        <begin position="238"/>
        <end position="257"/>
    </location>
</feature>
<keyword evidence="17" id="KW-1185">Reference proteome</keyword>
<evidence type="ECO:0000313" key="17">
    <source>
        <dbReference type="Proteomes" id="UP001056455"/>
    </source>
</evidence>
<comment type="similarity">
    <text evidence="2 13">Belongs to the sodium:solute symporter (SSF) (TC 2.A.21) family.</text>
</comment>
<comment type="catalytic activity">
    <reaction evidence="12">
        <text>L-proline(in) + Na(+)(in) = L-proline(out) + Na(+)(out)</text>
        <dbReference type="Rhea" id="RHEA:28967"/>
        <dbReference type="ChEBI" id="CHEBI:29101"/>
        <dbReference type="ChEBI" id="CHEBI:60039"/>
    </reaction>
</comment>
<dbReference type="PANTHER" id="PTHR48086:SF3">
    <property type="entry name" value="SODIUM_PROLINE SYMPORTER"/>
    <property type="match status" value="1"/>
</dbReference>
<evidence type="ECO:0000256" key="6">
    <source>
        <dbReference type="ARBA" id="ARBA00022847"/>
    </source>
</evidence>
<evidence type="ECO:0000256" key="1">
    <source>
        <dbReference type="ARBA" id="ARBA00004651"/>
    </source>
</evidence>
<sequence>MSELQIWMTIGLVLFLALMAWLGWLGFKRTKTVADFAIAGADMGPVVLGLAFAATFFSAATFVGYTGWAYGWGLSSLWIVLTLILASPLGLIVVAKRVRATNSHQNSLSLPDWLGDRYGSNVVRTFVALATLFNLFYIGAQLSAGALIFEQLLDLPYLVGLVLIASIVTLYTVGGGSFADIYTDAAQAVLMIITGLLVLVSGFWVFDKGFSGIMREVTTTLESQGPEMVAIVNPDSGIFYSIPAIVGAFIIQFAFSSQPQLFNKVLALREPKDMAKMIVTYVLCAIAFLSVVFGGFYAVVVAPGLEIADEAIFAYAQVAFPVVLVALLGVTVMAAAMSTSDGIFVVISTSVANDIYRKFLVAKGFLGKGLTREQVDQRTLSISRWVTVLTGVAAGALVINPPEFIGSFIWIGISGVASATIGPILVALWAPKLARTKAAIASSIGGLVSYLVIHLIGFEESTMAAGAWAVLIGLAIMLVAGYIFRNDQDNASADPTHTPSAGTTSPAITPGATPGPTNA</sequence>
<dbReference type="InterPro" id="IPR038377">
    <property type="entry name" value="Na/Glc_symporter_sf"/>
</dbReference>
<evidence type="ECO:0000256" key="3">
    <source>
        <dbReference type="ARBA" id="ARBA00022448"/>
    </source>
</evidence>
<keyword evidence="3" id="KW-0813">Transport</keyword>
<feature type="transmembrane region" description="Helical" evidence="15">
    <location>
        <begin position="278"/>
        <end position="300"/>
    </location>
</feature>
<dbReference type="PANTHER" id="PTHR48086">
    <property type="entry name" value="SODIUM/PROLINE SYMPORTER-RELATED"/>
    <property type="match status" value="1"/>
</dbReference>
<feature type="transmembrane region" description="Helical" evidence="15">
    <location>
        <begin position="155"/>
        <end position="173"/>
    </location>
</feature>
<proteinExistence type="inferred from homology"/>
<feature type="transmembrane region" description="Helical" evidence="15">
    <location>
        <begin position="438"/>
        <end position="457"/>
    </location>
</feature>
<evidence type="ECO:0000256" key="5">
    <source>
        <dbReference type="ARBA" id="ARBA00022692"/>
    </source>
</evidence>
<evidence type="ECO:0000256" key="7">
    <source>
        <dbReference type="ARBA" id="ARBA00022989"/>
    </source>
</evidence>
<keyword evidence="4" id="KW-1003">Cell membrane</keyword>